<gene>
    <name evidence="6" type="ORF">UH38_15900</name>
</gene>
<feature type="binding site" evidence="4">
    <location>
        <begin position="128"/>
        <end position="136"/>
    </location>
    <ligand>
        <name>ATP</name>
        <dbReference type="ChEBI" id="CHEBI:30616"/>
    </ligand>
</feature>
<dbReference type="NCBIfam" id="TIGR02727">
    <property type="entry name" value="MTHFS_bact"/>
    <property type="match status" value="1"/>
</dbReference>
<dbReference type="PANTHER" id="PTHR23407">
    <property type="entry name" value="ATPASE INHIBITOR/5-FORMYLTETRAHYDROFOLATE CYCLO-LIGASE"/>
    <property type="match status" value="1"/>
</dbReference>
<evidence type="ECO:0000256" key="3">
    <source>
        <dbReference type="ARBA" id="ARBA00022840"/>
    </source>
</evidence>
<dbReference type="Proteomes" id="UP000032452">
    <property type="component" value="Unassembled WGS sequence"/>
</dbReference>
<dbReference type="EC" id="6.3.3.2" evidence="5"/>
<dbReference type="InterPro" id="IPR024185">
    <property type="entry name" value="FTHF_cligase-like_sf"/>
</dbReference>
<sequence length="188" mass="21759">MSPYKAQLRRRLLQQRQAMSKEDWRQKSDRLCQHLERSPFFTAAKTVLAYFSFRQEPDLSPLFTTARQWGFSRCVGDVLVWHSWEFNQPLHKNAYGIFEPLPSAPILLPEMVDLILIPAVACDERGYRLGYGGGYYDRLLASPQWATKPTIGIVFNEAFLPCLPVELWDKQLLGVCTEFGFKTLQKKL</sequence>
<keyword evidence="6" id="KW-0436">Ligase</keyword>
<dbReference type="InterPro" id="IPR037171">
    <property type="entry name" value="NagB/RpiA_transferase-like"/>
</dbReference>
<dbReference type="InterPro" id="IPR002698">
    <property type="entry name" value="FTHF_cligase"/>
</dbReference>
<comment type="cofactor">
    <cofactor evidence="5">
        <name>Mg(2+)</name>
        <dbReference type="ChEBI" id="CHEBI:18420"/>
    </cofactor>
</comment>
<dbReference type="OrthoDB" id="9801938at2"/>
<dbReference type="Gene3D" id="3.40.50.10420">
    <property type="entry name" value="NagB/RpiA/CoA transferase-like"/>
    <property type="match status" value="1"/>
</dbReference>
<evidence type="ECO:0000256" key="2">
    <source>
        <dbReference type="ARBA" id="ARBA00022741"/>
    </source>
</evidence>
<dbReference type="GO" id="GO:0046872">
    <property type="term" value="F:metal ion binding"/>
    <property type="evidence" value="ECO:0007669"/>
    <property type="project" value="UniProtKB-KW"/>
</dbReference>
<name>A0A0D8ZR90_9CYAN</name>
<dbReference type="GO" id="GO:0005524">
    <property type="term" value="F:ATP binding"/>
    <property type="evidence" value="ECO:0007669"/>
    <property type="project" value="UniProtKB-KW"/>
</dbReference>
<dbReference type="GO" id="GO:0030272">
    <property type="term" value="F:5-formyltetrahydrofolate cyclo-ligase activity"/>
    <property type="evidence" value="ECO:0007669"/>
    <property type="project" value="UniProtKB-EC"/>
</dbReference>
<dbReference type="GO" id="GO:0009396">
    <property type="term" value="P:folic acid-containing compound biosynthetic process"/>
    <property type="evidence" value="ECO:0007669"/>
    <property type="project" value="TreeGrafter"/>
</dbReference>
<protein>
    <recommendedName>
        <fullName evidence="5">5-formyltetrahydrofolate cyclo-ligase</fullName>
        <ecNumber evidence="5">6.3.3.2</ecNumber>
    </recommendedName>
</protein>
<comment type="catalytic activity">
    <reaction evidence="5">
        <text>(6S)-5-formyl-5,6,7,8-tetrahydrofolate + ATP = (6R)-5,10-methenyltetrahydrofolate + ADP + phosphate</text>
        <dbReference type="Rhea" id="RHEA:10488"/>
        <dbReference type="ChEBI" id="CHEBI:30616"/>
        <dbReference type="ChEBI" id="CHEBI:43474"/>
        <dbReference type="ChEBI" id="CHEBI:57455"/>
        <dbReference type="ChEBI" id="CHEBI:57457"/>
        <dbReference type="ChEBI" id="CHEBI:456216"/>
        <dbReference type="EC" id="6.3.3.2"/>
    </reaction>
</comment>
<keyword evidence="3 4" id="KW-0067">ATP-binding</keyword>
<dbReference type="SUPFAM" id="SSF100950">
    <property type="entry name" value="NagB/RpiA/CoA transferase-like"/>
    <property type="match status" value="1"/>
</dbReference>
<evidence type="ECO:0000313" key="7">
    <source>
        <dbReference type="Proteomes" id="UP000032452"/>
    </source>
</evidence>
<evidence type="ECO:0000256" key="4">
    <source>
        <dbReference type="PIRSR" id="PIRSR006806-1"/>
    </source>
</evidence>
<evidence type="ECO:0000313" key="6">
    <source>
        <dbReference type="EMBL" id="KJH70872.1"/>
    </source>
</evidence>
<evidence type="ECO:0000256" key="5">
    <source>
        <dbReference type="RuleBase" id="RU361279"/>
    </source>
</evidence>
<evidence type="ECO:0000256" key="1">
    <source>
        <dbReference type="ARBA" id="ARBA00010638"/>
    </source>
</evidence>
<accession>A0A0D8ZR90</accession>
<dbReference type="Pfam" id="PF01812">
    <property type="entry name" value="5-FTHF_cyc-lig"/>
    <property type="match status" value="1"/>
</dbReference>
<dbReference type="PANTHER" id="PTHR23407:SF1">
    <property type="entry name" value="5-FORMYLTETRAHYDROFOLATE CYCLO-LIGASE"/>
    <property type="match status" value="1"/>
</dbReference>
<reference evidence="6 7" key="1">
    <citation type="submission" date="2015-02" db="EMBL/GenBank/DDBJ databases">
        <title>Draft genome of a novel marine cyanobacterium (Chroococcales) isolated from South Atlantic Ocean.</title>
        <authorList>
            <person name="Rigonato J."/>
            <person name="Alvarenga D.O."/>
            <person name="Branco L.H."/>
            <person name="Varani A.M."/>
            <person name="Brandini F.P."/>
            <person name="Fiore M.F."/>
        </authorList>
    </citation>
    <scope>NUCLEOTIDE SEQUENCE [LARGE SCALE GENOMIC DNA]</scope>
    <source>
        <strain evidence="6 7">CENA595</strain>
    </source>
</reference>
<keyword evidence="5" id="KW-0460">Magnesium</keyword>
<feature type="binding site" evidence="4">
    <location>
        <position position="56"/>
    </location>
    <ligand>
        <name>substrate</name>
    </ligand>
</feature>
<dbReference type="PATRIC" id="fig|1618023.3.peg.210"/>
<feature type="binding site" evidence="4">
    <location>
        <begin position="5"/>
        <end position="9"/>
    </location>
    <ligand>
        <name>ATP</name>
        <dbReference type="ChEBI" id="CHEBI:30616"/>
    </ligand>
</feature>
<keyword evidence="5" id="KW-0479">Metal-binding</keyword>
<dbReference type="RefSeq" id="WP_045055655.1">
    <property type="nucleotide sequence ID" value="NZ_CAWMDP010000003.1"/>
</dbReference>
<dbReference type="EMBL" id="JYON01000017">
    <property type="protein sequence ID" value="KJH70872.1"/>
    <property type="molecule type" value="Genomic_DNA"/>
</dbReference>
<keyword evidence="2 4" id="KW-0547">Nucleotide-binding</keyword>
<dbReference type="AlphaFoldDB" id="A0A0D8ZR90"/>
<comment type="caution">
    <text evidence="6">The sequence shown here is derived from an EMBL/GenBank/DDBJ whole genome shotgun (WGS) entry which is preliminary data.</text>
</comment>
<keyword evidence="7" id="KW-1185">Reference proteome</keyword>
<proteinExistence type="inferred from homology"/>
<dbReference type="PIRSF" id="PIRSF006806">
    <property type="entry name" value="FTHF_cligase"/>
    <property type="match status" value="1"/>
</dbReference>
<dbReference type="STRING" id="1618023.UH38_15900"/>
<dbReference type="GO" id="GO:0035999">
    <property type="term" value="P:tetrahydrofolate interconversion"/>
    <property type="evidence" value="ECO:0007669"/>
    <property type="project" value="TreeGrafter"/>
</dbReference>
<comment type="similarity">
    <text evidence="1 5">Belongs to the 5-formyltetrahydrofolate cyclo-ligase family.</text>
</comment>
<organism evidence="6 7">
    <name type="scientific">Aliterella atlantica CENA595</name>
    <dbReference type="NCBI Taxonomy" id="1618023"/>
    <lineage>
        <taxon>Bacteria</taxon>
        <taxon>Bacillati</taxon>
        <taxon>Cyanobacteriota</taxon>
        <taxon>Cyanophyceae</taxon>
        <taxon>Chroococcidiopsidales</taxon>
        <taxon>Aliterellaceae</taxon>
        <taxon>Aliterella</taxon>
    </lineage>
</organism>